<organism evidence="1 2">
    <name type="scientific">Lactococcus ileimucosae</name>
    <dbReference type="NCBI Taxonomy" id="2941329"/>
    <lineage>
        <taxon>Bacteria</taxon>
        <taxon>Bacillati</taxon>
        <taxon>Bacillota</taxon>
        <taxon>Bacilli</taxon>
        <taxon>Lactobacillales</taxon>
        <taxon>Streptococcaceae</taxon>
        <taxon>Lactococcus</taxon>
    </lineage>
</organism>
<dbReference type="Proteomes" id="UP001565283">
    <property type="component" value="Unassembled WGS sequence"/>
</dbReference>
<evidence type="ECO:0000313" key="1">
    <source>
        <dbReference type="EMBL" id="MEY8443488.1"/>
    </source>
</evidence>
<dbReference type="RefSeq" id="WP_369948152.1">
    <property type="nucleotide sequence ID" value="NZ_JBCLSH010000010.1"/>
</dbReference>
<comment type="caution">
    <text evidence="1">The sequence shown here is derived from an EMBL/GenBank/DDBJ whole genome shotgun (WGS) entry which is preliminary data.</text>
</comment>
<dbReference type="EMBL" id="JBCLSH010000010">
    <property type="protein sequence ID" value="MEY8443488.1"/>
    <property type="molecule type" value="Genomic_DNA"/>
</dbReference>
<dbReference type="InterPro" id="IPR012550">
    <property type="entry name" value="DUF1706"/>
</dbReference>
<sequence length="67" mass="8066">MEKHQETSHKVIKKKSISHEETLTLLRQFSDKELYTKPFYSRTRTTSLEQYFQSSLASHYAWSLRDL</sequence>
<reference evidence="1 2" key="1">
    <citation type="submission" date="2024-03" db="EMBL/GenBank/DDBJ databases">
        <title>Mouse gut bacterial collection (mGBC) of GemPharmatech.</title>
        <authorList>
            <person name="He Y."/>
            <person name="Dong L."/>
            <person name="Wu D."/>
            <person name="Gao X."/>
            <person name="Lin Z."/>
        </authorList>
    </citation>
    <scope>NUCLEOTIDE SEQUENCE [LARGE SCALE GENOMIC DNA]</scope>
    <source>
        <strain evidence="1 2">61-15</strain>
    </source>
</reference>
<gene>
    <name evidence="1" type="ORF">AALA52_04420</name>
</gene>
<evidence type="ECO:0000313" key="2">
    <source>
        <dbReference type="Proteomes" id="UP001565283"/>
    </source>
</evidence>
<protein>
    <submittedName>
        <fullName evidence="1">ClbS/DfsB family four-helix bundle protein</fullName>
    </submittedName>
</protein>
<proteinExistence type="predicted"/>
<dbReference type="InterPro" id="IPR034660">
    <property type="entry name" value="DinB/YfiT-like"/>
</dbReference>
<keyword evidence="2" id="KW-1185">Reference proteome</keyword>
<accession>A0ABV4D1Q8</accession>
<name>A0ABV4D1Q8_9LACT</name>
<dbReference type="Gene3D" id="1.20.120.450">
    <property type="entry name" value="dinb family like domain"/>
    <property type="match status" value="1"/>
</dbReference>
<dbReference type="Pfam" id="PF08020">
    <property type="entry name" value="DUF1706"/>
    <property type="match status" value="1"/>
</dbReference>